<keyword evidence="3" id="KW-0560">Oxidoreductase</keyword>
<organism evidence="6 7">
    <name type="scientific">Passalora fulva</name>
    <name type="common">Tomato leaf mold</name>
    <name type="synonym">Cladosporium fulvum</name>
    <dbReference type="NCBI Taxonomy" id="5499"/>
    <lineage>
        <taxon>Eukaryota</taxon>
        <taxon>Fungi</taxon>
        <taxon>Dikarya</taxon>
        <taxon>Ascomycota</taxon>
        <taxon>Pezizomycotina</taxon>
        <taxon>Dothideomycetes</taxon>
        <taxon>Dothideomycetidae</taxon>
        <taxon>Mycosphaerellales</taxon>
        <taxon>Mycosphaerellaceae</taxon>
        <taxon>Fulvia</taxon>
    </lineage>
</organism>
<dbReference type="PRINTS" id="PR00463">
    <property type="entry name" value="EP450I"/>
</dbReference>
<evidence type="ECO:0000256" key="5">
    <source>
        <dbReference type="PIRSR" id="PIRSR602401-1"/>
    </source>
</evidence>
<keyword evidence="4 5" id="KW-0408">Iron</keyword>
<dbReference type="EMBL" id="CP090167">
    <property type="protein sequence ID" value="UJO17393.1"/>
    <property type="molecule type" value="Genomic_DNA"/>
</dbReference>
<dbReference type="PANTHER" id="PTHR46300">
    <property type="entry name" value="P450, PUTATIVE (EUROFUNG)-RELATED-RELATED"/>
    <property type="match status" value="1"/>
</dbReference>
<dbReference type="GO" id="GO:0016705">
    <property type="term" value="F:oxidoreductase activity, acting on paired donors, with incorporation or reduction of molecular oxygen"/>
    <property type="evidence" value="ECO:0007669"/>
    <property type="project" value="InterPro"/>
</dbReference>
<dbReference type="KEGG" id="ffu:CLAFUR5_06115"/>
<dbReference type="InterPro" id="IPR002401">
    <property type="entry name" value="Cyt_P450_E_grp-I"/>
</dbReference>
<evidence type="ECO:0000256" key="2">
    <source>
        <dbReference type="ARBA" id="ARBA00022723"/>
    </source>
</evidence>
<dbReference type="SUPFAM" id="SSF48264">
    <property type="entry name" value="Cytochrome P450"/>
    <property type="match status" value="1"/>
</dbReference>
<dbReference type="InterPro" id="IPR001128">
    <property type="entry name" value="Cyt_P450"/>
</dbReference>
<evidence type="ECO:0000313" key="7">
    <source>
        <dbReference type="Proteomes" id="UP000756132"/>
    </source>
</evidence>
<evidence type="ECO:0000313" key="6">
    <source>
        <dbReference type="EMBL" id="UJO17393.1"/>
    </source>
</evidence>
<dbReference type="Gene3D" id="1.10.630.10">
    <property type="entry name" value="Cytochrome P450"/>
    <property type="match status" value="1"/>
</dbReference>
<reference evidence="6" key="1">
    <citation type="submission" date="2021-12" db="EMBL/GenBank/DDBJ databases">
        <authorList>
            <person name="Zaccaron A."/>
            <person name="Stergiopoulos I."/>
        </authorList>
    </citation>
    <scope>NUCLEOTIDE SEQUENCE</scope>
    <source>
        <strain evidence="6">Race5_Kim</strain>
    </source>
</reference>
<reference evidence="6" key="2">
    <citation type="journal article" date="2022" name="Microb. Genom.">
        <title>A chromosome-scale genome assembly of the tomato pathogen Cladosporium fulvum reveals a compartmentalized genome architecture and the presence of a dispensable chromosome.</title>
        <authorList>
            <person name="Zaccaron A.Z."/>
            <person name="Chen L.H."/>
            <person name="Samaras A."/>
            <person name="Stergiopoulos I."/>
        </authorList>
    </citation>
    <scope>NUCLEOTIDE SEQUENCE</scope>
    <source>
        <strain evidence="6">Race5_Kim</strain>
    </source>
</reference>
<name>A0A9Q8LIU2_PASFU</name>
<proteinExistence type="inferred from homology"/>
<dbReference type="OrthoDB" id="1055148at2759"/>
<evidence type="ECO:0000256" key="4">
    <source>
        <dbReference type="ARBA" id="ARBA00023004"/>
    </source>
</evidence>
<dbReference type="GO" id="GO:0020037">
    <property type="term" value="F:heme binding"/>
    <property type="evidence" value="ECO:0007669"/>
    <property type="project" value="InterPro"/>
</dbReference>
<protein>
    <submittedName>
        <fullName evidence="6">3-hydroxyphenylacetate 6-hydroxylase</fullName>
    </submittedName>
</protein>
<evidence type="ECO:0000256" key="1">
    <source>
        <dbReference type="ARBA" id="ARBA00010617"/>
    </source>
</evidence>
<comment type="cofactor">
    <cofactor evidence="5">
        <name>heme</name>
        <dbReference type="ChEBI" id="CHEBI:30413"/>
    </cofactor>
</comment>
<dbReference type="GO" id="GO:0005506">
    <property type="term" value="F:iron ion binding"/>
    <property type="evidence" value="ECO:0007669"/>
    <property type="project" value="InterPro"/>
</dbReference>
<dbReference type="InterPro" id="IPR050364">
    <property type="entry name" value="Cytochrome_P450_fung"/>
</dbReference>
<sequence length="195" mass="22118">MVETIQDKAYAEISSVYPNDTELLSAATAEGPDFADKLPYLHELGQECLRYFTVLMLSLPRTTTQPSVYNSKHIPAGTTLWLNAWACNMDSEIWDDPEVFRPERWLQRPNAPFFTYGLGHRMCVGVALANRELELVLLRVLGYFEIQSAHPQETDASPWTGSSNRSVAGGFPKHYEAYFMPRDEENLRRALGARS</sequence>
<dbReference type="AlphaFoldDB" id="A0A9Q8LIU2"/>
<dbReference type="InterPro" id="IPR036396">
    <property type="entry name" value="Cyt_P450_sf"/>
</dbReference>
<dbReference type="Proteomes" id="UP000756132">
    <property type="component" value="Chromosome 5"/>
</dbReference>
<comment type="similarity">
    <text evidence="1">Belongs to the cytochrome P450 family.</text>
</comment>
<gene>
    <name evidence="6" type="ORF">CLAFUR5_06115</name>
</gene>
<keyword evidence="5" id="KW-0349">Heme</keyword>
<dbReference type="Pfam" id="PF00067">
    <property type="entry name" value="p450"/>
    <property type="match status" value="1"/>
</dbReference>
<feature type="binding site" description="axial binding residue" evidence="5">
    <location>
        <position position="123"/>
    </location>
    <ligand>
        <name>heme</name>
        <dbReference type="ChEBI" id="CHEBI:30413"/>
    </ligand>
    <ligandPart>
        <name>Fe</name>
        <dbReference type="ChEBI" id="CHEBI:18248"/>
    </ligandPart>
</feature>
<dbReference type="GO" id="GO:0004497">
    <property type="term" value="F:monooxygenase activity"/>
    <property type="evidence" value="ECO:0007669"/>
    <property type="project" value="InterPro"/>
</dbReference>
<evidence type="ECO:0000256" key="3">
    <source>
        <dbReference type="ARBA" id="ARBA00023002"/>
    </source>
</evidence>
<dbReference type="RefSeq" id="XP_047761759.1">
    <property type="nucleotide sequence ID" value="XM_047905263.1"/>
</dbReference>
<dbReference type="PANTHER" id="PTHR46300:SF9">
    <property type="entry name" value="P450, PUTATIVE-RELATED"/>
    <property type="match status" value="1"/>
</dbReference>
<dbReference type="GeneID" id="71985993"/>
<accession>A0A9Q8LIU2</accession>
<keyword evidence="7" id="KW-1185">Reference proteome</keyword>
<keyword evidence="2 5" id="KW-0479">Metal-binding</keyword>